<dbReference type="InterPro" id="IPR004279">
    <property type="entry name" value="Perilipin"/>
</dbReference>
<dbReference type="PANTHER" id="PTHR14024:SF51">
    <property type="entry name" value="PERILIPIN-RELATED"/>
    <property type="match status" value="1"/>
</dbReference>
<feature type="compositionally biased region" description="Basic and acidic residues" evidence="4">
    <location>
        <begin position="517"/>
        <end position="536"/>
    </location>
</feature>
<dbReference type="Gene3D" id="1.20.120.340">
    <property type="entry name" value="Flagellar protein FliS"/>
    <property type="match status" value="2"/>
</dbReference>
<keyword evidence="3" id="KW-0551">Lipid droplet</keyword>
<dbReference type="AlphaFoldDB" id="A0A9F2WCQ4"/>
<dbReference type="GO" id="GO:0005829">
    <property type="term" value="C:cytosol"/>
    <property type="evidence" value="ECO:0007669"/>
    <property type="project" value="TreeGrafter"/>
</dbReference>
<dbReference type="PIRSF" id="PIRSF036881">
    <property type="entry name" value="PAT"/>
    <property type="match status" value="1"/>
</dbReference>
<dbReference type="Gene3D" id="3.30.720.170">
    <property type="entry name" value="Perilipin, alpha-beta domain"/>
    <property type="match status" value="1"/>
</dbReference>
<dbReference type="SUPFAM" id="SSF109775">
    <property type="entry name" value="Mannose-6-phosphate receptor binding protein 1 (Tip47), C-terminal domain"/>
    <property type="match status" value="1"/>
</dbReference>
<reference evidence="6" key="1">
    <citation type="submission" date="2025-08" db="UniProtKB">
        <authorList>
            <consortium name="RefSeq"/>
        </authorList>
    </citation>
    <scope>IDENTIFICATION</scope>
    <source>
        <tissue evidence="6">Liver</tissue>
    </source>
</reference>
<accession>A0A9F2WCQ4</accession>
<dbReference type="GO" id="GO:0005811">
    <property type="term" value="C:lipid droplet"/>
    <property type="evidence" value="ECO:0007669"/>
    <property type="project" value="UniProtKB-SubCell"/>
</dbReference>
<feature type="compositionally biased region" description="Basic and acidic residues" evidence="4">
    <location>
        <begin position="487"/>
        <end position="499"/>
    </location>
</feature>
<evidence type="ECO:0000256" key="1">
    <source>
        <dbReference type="ARBA" id="ARBA00004502"/>
    </source>
</evidence>
<dbReference type="Pfam" id="PF03036">
    <property type="entry name" value="Perilipin"/>
    <property type="match status" value="2"/>
</dbReference>
<evidence type="ECO:0000313" key="6">
    <source>
        <dbReference type="RefSeq" id="XP_007437514.1"/>
    </source>
</evidence>
<evidence type="ECO:0000313" key="5">
    <source>
        <dbReference type="Proteomes" id="UP000695026"/>
    </source>
</evidence>
<dbReference type="KEGG" id="pbi:103049841"/>
<evidence type="ECO:0000256" key="2">
    <source>
        <dbReference type="ARBA" id="ARBA00006311"/>
    </source>
</evidence>
<comment type="similarity">
    <text evidence="2">Belongs to the perilipin family.</text>
</comment>
<dbReference type="Proteomes" id="UP000695026">
    <property type="component" value="Unplaced"/>
</dbReference>
<organism evidence="5 6">
    <name type="scientific">Python bivittatus</name>
    <name type="common">Burmese python</name>
    <name type="synonym">Python molurus bivittatus</name>
    <dbReference type="NCBI Taxonomy" id="176946"/>
    <lineage>
        <taxon>Eukaryota</taxon>
        <taxon>Metazoa</taxon>
        <taxon>Chordata</taxon>
        <taxon>Craniata</taxon>
        <taxon>Vertebrata</taxon>
        <taxon>Euteleostomi</taxon>
        <taxon>Lepidosauria</taxon>
        <taxon>Squamata</taxon>
        <taxon>Bifurcata</taxon>
        <taxon>Unidentata</taxon>
        <taxon>Episquamata</taxon>
        <taxon>Toxicofera</taxon>
        <taxon>Serpentes</taxon>
        <taxon>Henophidia</taxon>
        <taxon>Pythonidae</taxon>
        <taxon>Python</taxon>
    </lineage>
</organism>
<comment type="subcellular location">
    <subcellularLocation>
        <location evidence="1">Lipid droplet</location>
    </subcellularLocation>
</comment>
<evidence type="ECO:0000256" key="3">
    <source>
        <dbReference type="ARBA" id="ARBA00022677"/>
    </source>
</evidence>
<dbReference type="GO" id="GO:0019915">
    <property type="term" value="P:lipid storage"/>
    <property type="evidence" value="ECO:0007669"/>
    <property type="project" value="TreeGrafter"/>
</dbReference>
<feature type="region of interest" description="Disordered" evidence="4">
    <location>
        <begin position="476"/>
        <end position="547"/>
    </location>
</feature>
<proteinExistence type="inferred from homology"/>
<sequence>MANEGETVYDASKAENVVTRVTNLPLISSAYSLCSSLYHHAKETYPCVNTACNIAELVAAVAMGGARGGAQPLLTHLEPQIATVNQYACKGLDKLEEKLPILHQPTYQVFEDGVTLTKAVVSSTVNAASGAKGIMTQRVAEAVDLTKDIVQDSIALTKLVVNSTVNTALNAANEAKELVTHRVADVVNLSKETVQDSIDLTRSMVSSTVNTAHQVQSSGPLQEGVEMASFFRQALASGVGAMLDKTEEMVDYYLPVPEEELAQLAMEVQGFTSASMEEQQKEQSYFVRLGSLSSKVRSRAYQHSLKRLHLIQENTQNMLSQLQLVINLVEHLKDSAGSQFQEAQQKLNQILLRWTQRQPEEDQDAREDSPQEVELATLAMLRAITQDLGPAYTRLISSVEALPSSLRERVDQARGNLYQLHSSFSSAGSFKDLPSGLLTQSRDKISQAREVLDMLADYLVQMTPLNWIVGPFRPQAAAQGGTGSPQEESKMGEPRKMGKDITISPPVRVSAKRVKRMEKAAEVDRKETTEPIEALKELLAGSDGAPK</sequence>
<protein>
    <submittedName>
        <fullName evidence="6">Perilipin-3</fullName>
    </submittedName>
</protein>
<dbReference type="OMA" id="ACNVAEM"/>
<dbReference type="GO" id="GO:0010890">
    <property type="term" value="P:positive regulation of triglyceride storage"/>
    <property type="evidence" value="ECO:0007669"/>
    <property type="project" value="TreeGrafter"/>
</dbReference>
<name>A0A9F2WCQ4_PYTBI</name>
<keyword evidence="5" id="KW-1185">Reference proteome</keyword>
<dbReference type="PANTHER" id="PTHR14024">
    <property type="entry name" value="PERILIPIN"/>
    <property type="match status" value="1"/>
</dbReference>
<dbReference type="OrthoDB" id="376826at2759"/>
<dbReference type="GeneID" id="103049841"/>
<evidence type="ECO:0000256" key="4">
    <source>
        <dbReference type="SAM" id="MobiDB-lite"/>
    </source>
</evidence>
<gene>
    <name evidence="6" type="primary">LOC103049841</name>
</gene>
<dbReference type="RefSeq" id="XP_007437514.1">
    <property type="nucleotide sequence ID" value="XM_007437452.2"/>
</dbReference>